<reference evidence="2 3" key="1">
    <citation type="journal article" date="2006" name="PLoS Genet.">
        <title>Comparative genomics of emerging human ehrlichiosis agents.</title>
        <authorList>
            <person name="Dunning Hotopp J.C."/>
            <person name="Lin M."/>
            <person name="Madupu R."/>
            <person name="Crabtree J."/>
            <person name="Angiuoli S.V."/>
            <person name="Eisen J.A."/>
            <person name="Seshadri R."/>
            <person name="Ren Q."/>
            <person name="Wu M."/>
            <person name="Utterback T.R."/>
            <person name="Smith S."/>
            <person name="Lewis M."/>
            <person name="Khouri H."/>
            <person name="Zhang C."/>
            <person name="Niu H."/>
            <person name="Lin Q."/>
            <person name="Ohashi N."/>
            <person name="Zhi N."/>
            <person name="Nelson W."/>
            <person name="Brinkac L.M."/>
            <person name="Dodson R.J."/>
            <person name="Rosovitz M.J."/>
            <person name="Sundaram J."/>
            <person name="Daugherty S.C."/>
            <person name="Davidsen T."/>
            <person name="Durkin A.S."/>
            <person name="Gwinn M."/>
            <person name="Haft D.H."/>
            <person name="Selengut J.D."/>
            <person name="Sullivan S.A."/>
            <person name="Zafar N."/>
            <person name="Zhou L."/>
            <person name="Benahmed F."/>
            <person name="Forberger H."/>
            <person name="Halpin R."/>
            <person name="Mulligan S."/>
            <person name="Robinson J."/>
            <person name="White O."/>
            <person name="Rikihisa Y."/>
            <person name="Tettelin H."/>
        </authorList>
    </citation>
    <scope>NUCLEOTIDE SEQUENCE [LARGE SCALE GENOMIC DNA]</scope>
    <source>
        <strain evidence="3">ATCC VR-367 / Miyayama</strain>
    </source>
</reference>
<gene>
    <name evidence="2" type="ordered locus">NSE_0051</name>
</gene>
<feature type="compositionally biased region" description="Polar residues" evidence="1">
    <location>
        <begin position="383"/>
        <end position="397"/>
    </location>
</feature>
<dbReference type="Proteomes" id="UP000001942">
    <property type="component" value="Chromosome"/>
</dbReference>
<feature type="compositionally biased region" description="Polar residues" evidence="1">
    <location>
        <begin position="242"/>
        <end position="252"/>
    </location>
</feature>
<proteinExistence type="predicted"/>
<feature type="compositionally biased region" description="Polar residues" evidence="1">
    <location>
        <begin position="799"/>
        <end position="812"/>
    </location>
</feature>
<feature type="region of interest" description="Disordered" evidence="1">
    <location>
        <begin position="783"/>
        <end position="812"/>
    </location>
</feature>
<feature type="compositionally biased region" description="Polar residues" evidence="1">
    <location>
        <begin position="326"/>
        <end position="337"/>
    </location>
</feature>
<feature type="region of interest" description="Disordered" evidence="1">
    <location>
        <begin position="350"/>
        <end position="399"/>
    </location>
</feature>
<evidence type="ECO:0000313" key="2">
    <source>
        <dbReference type="EMBL" id="ABD46263.1"/>
    </source>
</evidence>
<keyword evidence="3" id="KW-1185">Reference proteome</keyword>
<evidence type="ECO:0000313" key="3">
    <source>
        <dbReference type="Proteomes" id="UP000001942"/>
    </source>
</evidence>
<protein>
    <submittedName>
        <fullName evidence="2">Uncharacterized protein</fullName>
    </submittedName>
</protein>
<evidence type="ECO:0000256" key="1">
    <source>
        <dbReference type="SAM" id="MobiDB-lite"/>
    </source>
</evidence>
<feature type="region of interest" description="Disordered" evidence="1">
    <location>
        <begin position="293"/>
        <end position="338"/>
    </location>
</feature>
<organism evidence="2 3">
    <name type="scientific">Ehrlichia sennetsu (strain ATCC VR-367 / Miyayama)</name>
    <name type="common">Neorickettsia sennetsu</name>
    <dbReference type="NCBI Taxonomy" id="222891"/>
    <lineage>
        <taxon>Bacteria</taxon>
        <taxon>Pseudomonadati</taxon>
        <taxon>Pseudomonadota</taxon>
        <taxon>Alphaproteobacteria</taxon>
        <taxon>Rickettsiales</taxon>
        <taxon>Anaplasmataceae</taxon>
        <taxon>Ehrlichia</taxon>
    </lineage>
</organism>
<feature type="compositionally biased region" description="Low complexity" evidence="1">
    <location>
        <begin position="305"/>
        <end position="316"/>
    </location>
</feature>
<dbReference type="EMBL" id="CP000237">
    <property type="protein sequence ID" value="ABD46263.1"/>
    <property type="molecule type" value="Genomic_DNA"/>
</dbReference>
<sequence length="812" mass="89802">MQKFSMQKLKKKLATFVPINRSTIKSNTTARKIPKGKPAKKIVQQNSGTVEKIITQKSHIAAAKLPNQIPEEKFVTPKLETTASATPLREEYEKRPLPGIPNEYGNEDAIPYIDEEMSTSDLGIGIYDEIYETASIGNESHSIRSSVGDSGIDNTSVPNSAISNIDTKNASAHEIDSASETGSISTDGIAAYILSSSFKASKGTRDSLLSIKQVTDEQNVQIGQTSELEHTTEPQKSDRESFASTDSGNTIRNEAIVKRPPLPEIFDAIYNSKWIKGDKSIDPINTNSISIKEQNKDSAESEITSSQSQNSLLSGNAQKEAHIQESHTSSTSVNEEQVGNIPSGVKAFTHTSRNKHENKESEPIYLDPWDLKPIPELDEHQHTGSMSSSPKRTANEPSSSIYQEEEIYESLDDIEAYLASPTHSFEQLAEKAHPALRAHREKIDDKSEHVYAQVKRNNNVRSDLLNLEDGAITADIFSVTIPKLHLKEHTVDVSLPKTQQKTITETPISTRKALSQGEETHKTVPNKSWLRRILDRIKEIFLQGYAALRSIFTQSTKNKEKSFDQSPSSHSKNGELSKIEQTLSERHPLNKKETGALNAIKEALSQKHALVLGKAGELGKIKETLSEKHALVLGKAGELGKVKEALSQKHALVLGKAGELGKIKETLSEKHALVLRKAGELGKVKEALSEKHALVLGKARELGKVKEALSQKVPLIQEDTMRLSKIREALSEKGFRVHHLNYEQNKAHDNPQKNRYAFSTGTEHDKIKSILTREPEITAKLRESGMKEEQSKTCVPSLGCNSHTRTQASRVV</sequence>
<feature type="compositionally biased region" description="Basic and acidic residues" evidence="1">
    <location>
        <begin position="369"/>
        <end position="382"/>
    </location>
</feature>
<feature type="region of interest" description="Disordered" evidence="1">
    <location>
        <begin position="556"/>
        <end position="576"/>
    </location>
</feature>
<dbReference type="HOGENOM" id="CLU_329509_0_0_5"/>
<accession>Q2GEZ4</accession>
<dbReference type="AlphaFoldDB" id="Q2GEZ4"/>
<name>Q2GEZ4_EHRS3</name>
<feature type="region of interest" description="Disordered" evidence="1">
    <location>
        <begin position="220"/>
        <end position="256"/>
    </location>
</feature>
<dbReference type="KEGG" id="nse:NSE_0051"/>
<feature type="compositionally biased region" description="Basic and acidic residues" evidence="1">
    <location>
        <begin position="227"/>
        <end position="241"/>
    </location>
</feature>